<reference evidence="2" key="1">
    <citation type="journal article" date="2019" name="Int. J. Syst. Evol. Microbiol.">
        <title>The Global Catalogue of Microorganisms (GCM) 10K type strain sequencing project: providing services to taxonomists for standard genome sequencing and annotation.</title>
        <authorList>
            <consortium name="The Broad Institute Genomics Platform"/>
            <consortium name="The Broad Institute Genome Sequencing Center for Infectious Disease"/>
            <person name="Wu L."/>
            <person name="Ma J."/>
        </authorList>
    </citation>
    <scope>NUCLEOTIDE SEQUENCE [LARGE SCALE GENOMIC DNA]</scope>
    <source>
        <strain evidence="2">CCUG 54939</strain>
    </source>
</reference>
<keyword evidence="2" id="KW-1185">Reference proteome</keyword>
<organism evidence="1 2">
    <name type="scientific">Pseudaeromonas sharmana</name>
    <dbReference type="NCBI Taxonomy" id="328412"/>
    <lineage>
        <taxon>Bacteria</taxon>
        <taxon>Pseudomonadati</taxon>
        <taxon>Pseudomonadota</taxon>
        <taxon>Gammaproteobacteria</taxon>
        <taxon>Aeromonadales</taxon>
        <taxon>Aeromonadaceae</taxon>
        <taxon>Pseudaeromonas</taxon>
    </lineage>
</organism>
<accession>A0ABV8CIB4</accession>
<dbReference type="RefSeq" id="WP_377149783.1">
    <property type="nucleotide sequence ID" value="NZ_JBHSAF010000001.1"/>
</dbReference>
<evidence type="ECO:0008006" key="3">
    <source>
        <dbReference type="Google" id="ProtNLM"/>
    </source>
</evidence>
<name>A0ABV8CIB4_9GAMM</name>
<evidence type="ECO:0000313" key="1">
    <source>
        <dbReference type="EMBL" id="MFC3911935.1"/>
    </source>
</evidence>
<protein>
    <recommendedName>
        <fullName evidence="3">Transglutaminase domain-containing protein</fullName>
    </recommendedName>
</protein>
<comment type="caution">
    <text evidence="1">The sequence shown here is derived from an EMBL/GenBank/DDBJ whole genome shotgun (WGS) entry which is preliminary data.</text>
</comment>
<gene>
    <name evidence="1" type="ORF">ACFOSS_00445</name>
</gene>
<dbReference type="Proteomes" id="UP001595692">
    <property type="component" value="Unassembled WGS sequence"/>
</dbReference>
<proteinExistence type="predicted"/>
<dbReference type="EMBL" id="JBHSAF010000001">
    <property type="protein sequence ID" value="MFC3911935.1"/>
    <property type="molecule type" value="Genomic_DNA"/>
</dbReference>
<evidence type="ECO:0000313" key="2">
    <source>
        <dbReference type="Proteomes" id="UP001595692"/>
    </source>
</evidence>
<sequence length="334" mass="36796">MAAGLSRNRHGGLAALALWLLAALLTVQAATPARQLAFRRDGLTLHYRLQPPAALAGGAIQSFSLALPAQTLLGTFRPWQPDAARRVLYTRLLQAAGKQWPEARFHLQTTPEWSIAIHDPDGKRLPEIQSWLGAEQQRQFATLLKESYLQQQQDAWGQSGLLPDYPRIIEESSSELGDVAEALLQLAGGEQADPRTRLQWLLLFVQTIPYHALQSADGQRGSGFLLPRQVLLENRGDCDSKSVLLASLWRYLQPEIPTRLVVIPDHALLALALPAAPGEETLTLEAQPWLLVEPTGPSALPLGQLGEESRLFIKTGRYTTLPTQPTETNSMPSR</sequence>